<dbReference type="Gene3D" id="2.40.170.20">
    <property type="entry name" value="TonB-dependent receptor, beta-barrel domain"/>
    <property type="match status" value="1"/>
</dbReference>
<dbReference type="AlphaFoldDB" id="A0A1J7CPY2"/>
<dbReference type="InterPro" id="IPR023997">
    <property type="entry name" value="TonB-dep_OMP_SusC/RagA_CS"/>
</dbReference>
<keyword evidence="5 9" id="KW-0798">TonB box</keyword>
<dbReference type="NCBIfam" id="TIGR04056">
    <property type="entry name" value="OMP_RagA_SusC"/>
    <property type="match status" value="1"/>
</dbReference>
<dbReference type="SUPFAM" id="SSF56935">
    <property type="entry name" value="Porins"/>
    <property type="match status" value="1"/>
</dbReference>
<dbReference type="OrthoDB" id="9768177at2"/>
<dbReference type="Gene3D" id="2.170.130.10">
    <property type="entry name" value="TonB-dependent receptor, plug domain"/>
    <property type="match status" value="1"/>
</dbReference>
<reference evidence="13 14" key="1">
    <citation type="submission" date="2016-10" db="EMBL/GenBank/DDBJ databases">
        <title>Draft Genome Sequence of Rhizobacteria Flavobacterium johnsoniae CI04.</title>
        <authorList>
            <person name="Bravo J.I."/>
            <person name="Lozano G.L."/>
            <person name="Handelsman J."/>
        </authorList>
    </citation>
    <scope>NUCLEOTIDE SEQUENCE [LARGE SCALE GENOMIC DNA]</scope>
    <source>
        <strain evidence="13 14">CI04</strain>
    </source>
</reference>
<dbReference type="RefSeq" id="WP_071635539.1">
    <property type="nucleotide sequence ID" value="NZ_MLFK01000002.1"/>
</dbReference>
<name>A0A1J7CPY2_FLAJO</name>
<dbReference type="Pfam" id="PF07715">
    <property type="entry name" value="Plug"/>
    <property type="match status" value="1"/>
</dbReference>
<evidence type="ECO:0000256" key="8">
    <source>
        <dbReference type="PROSITE-ProRule" id="PRU01360"/>
    </source>
</evidence>
<feature type="domain" description="TonB-dependent receptor plug" evidence="12">
    <location>
        <begin position="129"/>
        <end position="231"/>
    </location>
</feature>
<keyword evidence="2 8" id="KW-0813">Transport</keyword>
<evidence type="ECO:0000256" key="2">
    <source>
        <dbReference type="ARBA" id="ARBA00022448"/>
    </source>
</evidence>
<evidence type="ECO:0000256" key="4">
    <source>
        <dbReference type="ARBA" id="ARBA00022692"/>
    </source>
</evidence>
<evidence type="ECO:0000259" key="12">
    <source>
        <dbReference type="Pfam" id="PF07715"/>
    </source>
</evidence>
<feature type="chain" id="PRO_5009644373" evidence="10">
    <location>
        <begin position="33"/>
        <end position="1043"/>
    </location>
</feature>
<dbReference type="NCBIfam" id="TIGR04057">
    <property type="entry name" value="SusC_RagA_signa"/>
    <property type="match status" value="1"/>
</dbReference>
<gene>
    <name evidence="13" type="ORF">BKM63_05075</name>
</gene>
<comment type="subcellular location">
    <subcellularLocation>
        <location evidence="1 8">Cell outer membrane</location>
        <topology evidence="1 8">Multi-pass membrane protein</topology>
    </subcellularLocation>
</comment>
<evidence type="ECO:0000256" key="6">
    <source>
        <dbReference type="ARBA" id="ARBA00023136"/>
    </source>
</evidence>
<dbReference type="EMBL" id="MLFK01000002">
    <property type="protein sequence ID" value="OIV43576.1"/>
    <property type="molecule type" value="Genomic_DNA"/>
</dbReference>
<keyword evidence="4 8" id="KW-0812">Transmembrane</keyword>
<feature type="domain" description="TonB-dependent receptor-like beta-barrel" evidence="11">
    <location>
        <begin position="418"/>
        <end position="792"/>
    </location>
</feature>
<keyword evidence="14" id="KW-1185">Reference proteome</keyword>
<evidence type="ECO:0000256" key="10">
    <source>
        <dbReference type="SAM" id="SignalP"/>
    </source>
</evidence>
<sequence>MKSKDCIQTTVFSFCTTLLFSLFMMQSGFAQAQSRSVSGNVTSAVDGMGIPGATVAVEGTKIGAATDFDGNYKIEAKTGDVLVFTFIGFKSQKITVGTQKTINVVLQEETSELKEVVVIGYGSQKKTLVTNAVTQVSGENLVKTNTTNALQALQGQAAGLQVTSTSGQPGESLNVVIRGVGSTAGSTPLYVVDGILTGDISYLNNSDIESISVLKDAASAAIYGSQASNGVVLVTTKKGKRGATGQITFDQYYGVQSVARKIDMLDAREYATILNESRVNSGNTPYFTNAQIAGMGSGTNWMDKMLTDNAATKNFSFGASGGSDTSVYSTSLSYLGQEGVVGGKDLSNYERYNFRFNSEHKLYKDVLTIGENLSFAYVDKNGIGVGNQYNNSLRSAFQATPLLPMYDANGNYFDTSSSTEPWLSGVANPYALMVYNNQNESNNQKLLGNVYLQIQPIKNLTFKTTLGLDYNVDEGHSYSPFYRLSIYANSAFDRVNQDMFKSKSINWDNLLTYKFDVADNHHFEALAGTSFINYDQTSIEAANADSVFNDLEHAWIDNTTNKDGARMTMKGSKFENKLMSYFGRLNYNYKETYLLNATLRADGSSKFAPGNQWGYFPSVSGGWIASNEEFLKDSKVVNFLKLRASWGQVGNQSIRPFQYLALVKSNTTNYIFGDKEGVLTPGAYLENIANPSLKWETSEQIDLGFDARFLNNALNVTFDVYKKTNKDWLILAPILATAGANPPFINGGDVVNKGVELSLNYQNKIGDFNYSISANGAYNKNTVGQIPTTDGIIHGLSNELYDNAGEFYRAQNGYPLGYFWGYKTGGVFQNQEQIDNYKSANGVVLQPTAAPGDLIYANTNGDDKIDASDKTSIGNPNPDFTYGFSLSASYKAFDFSLNANGVAGNQIVQSYRNQTNAYGNYTSAILDRWHGEGSSNRIPRVTEDNRNFAQFSDLYVQDGDFLRINTVTLGFDLAKMKQSKPFFASQFRVYFSVLNLYTFTKYDGMDPEIGFGSSDDDQKFSSGVDVGYYPRPRTFMLGLNVKL</sequence>
<dbReference type="InterPro" id="IPR036942">
    <property type="entry name" value="Beta-barrel_TonB_sf"/>
</dbReference>
<keyword evidence="6 8" id="KW-0472">Membrane</keyword>
<dbReference type="InterPro" id="IPR039426">
    <property type="entry name" value="TonB-dep_rcpt-like"/>
</dbReference>
<evidence type="ECO:0000313" key="14">
    <source>
        <dbReference type="Proteomes" id="UP000182826"/>
    </source>
</evidence>
<evidence type="ECO:0000256" key="5">
    <source>
        <dbReference type="ARBA" id="ARBA00023077"/>
    </source>
</evidence>
<evidence type="ECO:0000256" key="3">
    <source>
        <dbReference type="ARBA" id="ARBA00022452"/>
    </source>
</evidence>
<evidence type="ECO:0000256" key="7">
    <source>
        <dbReference type="ARBA" id="ARBA00023237"/>
    </source>
</evidence>
<dbReference type="InterPro" id="IPR008969">
    <property type="entry name" value="CarboxyPept-like_regulatory"/>
</dbReference>
<dbReference type="Gene3D" id="2.60.40.1120">
    <property type="entry name" value="Carboxypeptidase-like, regulatory domain"/>
    <property type="match status" value="1"/>
</dbReference>
<dbReference type="PROSITE" id="PS52016">
    <property type="entry name" value="TONB_DEPENDENT_REC_3"/>
    <property type="match status" value="1"/>
</dbReference>
<dbReference type="Pfam" id="PF13715">
    <property type="entry name" value="CarbopepD_reg_2"/>
    <property type="match status" value="1"/>
</dbReference>
<dbReference type="InterPro" id="IPR012910">
    <property type="entry name" value="Plug_dom"/>
</dbReference>
<evidence type="ECO:0000256" key="9">
    <source>
        <dbReference type="RuleBase" id="RU003357"/>
    </source>
</evidence>
<evidence type="ECO:0000313" key="13">
    <source>
        <dbReference type="EMBL" id="OIV43576.1"/>
    </source>
</evidence>
<comment type="similarity">
    <text evidence="8 9">Belongs to the TonB-dependent receptor family.</text>
</comment>
<organism evidence="13 14">
    <name type="scientific">Flavobacterium johnsoniae</name>
    <name type="common">Cytophaga johnsonae</name>
    <dbReference type="NCBI Taxonomy" id="986"/>
    <lineage>
        <taxon>Bacteria</taxon>
        <taxon>Pseudomonadati</taxon>
        <taxon>Bacteroidota</taxon>
        <taxon>Flavobacteriia</taxon>
        <taxon>Flavobacteriales</taxon>
        <taxon>Flavobacteriaceae</taxon>
        <taxon>Flavobacterium</taxon>
    </lineage>
</organism>
<keyword evidence="10" id="KW-0732">Signal</keyword>
<accession>A0A1J7CPY2</accession>
<keyword evidence="3 8" id="KW-1134">Transmembrane beta strand</keyword>
<dbReference type="Pfam" id="PF00593">
    <property type="entry name" value="TonB_dep_Rec_b-barrel"/>
    <property type="match status" value="1"/>
</dbReference>
<keyword evidence="7 8" id="KW-0998">Cell outer membrane</keyword>
<proteinExistence type="inferred from homology"/>
<dbReference type="InterPro" id="IPR037066">
    <property type="entry name" value="Plug_dom_sf"/>
</dbReference>
<protein>
    <submittedName>
        <fullName evidence="13">SusC/RagA family TonB-linked outer membrane protein</fullName>
    </submittedName>
</protein>
<evidence type="ECO:0000259" key="11">
    <source>
        <dbReference type="Pfam" id="PF00593"/>
    </source>
</evidence>
<dbReference type="InterPro" id="IPR000531">
    <property type="entry name" value="Beta-barrel_TonB"/>
</dbReference>
<feature type="signal peptide" evidence="10">
    <location>
        <begin position="1"/>
        <end position="32"/>
    </location>
</feature>
<dbReference type="Proteomes" id="UP000182826">
    <property type="component" value="Unassembled WGS sequence"/>
</dbReference>
<dbReference type="GO" id="GO:0009279">
    <property type="term" value="C:cell outer membrane"/>
    <property type="evidence" value="ECO:0007669"/>
    <property type="project" value="UniProtKB-SubCell"/>
</dbReference>
<dbReference type="InterPro" id="IPR023996">
    <property type="entry name" value="TonB-dep_OMP_SusC/RagA"/>
</dbReference>
<evidence type="ECO:0000256" key="1">
    <source>
        <dbReference type="ARBA" id="ARBA00004571"/>
    </source>
</evidence>
<dbReference type="SUPFAM" id="SSF49464">
    <property type="entry name" value="Carboxypeptidase regulatory domain-like"/>
    <property type="match status" value="1"/>
</dbReference>
<comment type="caution">
    <text evidence="13">The sequence shown here is derived from an EMBL/GenBank/DDBJ whole genome shotgun (WGS) entry which is preliminary data.</text>
</comment>